<dbReference type="OrthoDB" id="387347at2759"/>
<organism evidence="1 2">
    <name type="scientific">Plasmodium vivax North Korean</name>
    <dbReference type="NCBI Taxonomy" id="1035514"/>
    <lineage>
        <taxon>Eukaryota</taxon>
        <taxon>Sar</taxon>
        <taxon>Alveolata</taxon>
        <taxon>Apicomplexa</taxon>
        <taxon>Aconoidasida</taxon>
        <taxon>Haemosporida</taxon>
        <taxon>Plasmodiidae</taxon>
        <taxon>Plasmodium</taxon>
        <taxon>Plasmodium (Plasmodium)</taxon>
    </lineage>
</organism>
<evidence type="ECO:0000313" key="2">
    <source>
        <dbReference type="Proteomes" id="UP000053239"/>
    </source>
</evidence>
<accession>A0A0J9U327</accession>
<dbReference type="Proteomes" id="UP000053239">
    <property type="component" value="Unassembled WGS sequence"/>
</dbReference>
<name>A0A0J9U327_PLAVI</name>
<reference evidence="1 2" key="1">
    <citation type="submission" date="2011-09" db="EMBL/GenBank/DDBJ databases">
        <title>The Genome Sequence of Plasmodium vivax North Korean.</title>
        <authorList>
            <consortium name="The Broad Institute Genome Sequencing Platform"/>
            <consortium name="The Broad Institute Genome Sequencing Center for Infectious Disease"/>
            <person name="Neafsey D."/>
            <person name="Carlton J."/>
            <person name="Barnwell J."/>
            <person name="Collins W."/>
            <person name="Escalante A."/>
            <person name="Mullikin J."/>
            <person name="Saul A."/>
            <person name="Guigo R."/>
            <person name="Camara F."/>
            <person name="Young S.K."/>
            <person name="Zeng Q."/>
            <person name="Gargeya S."/>
            <person name="Fitzgerald M."/>
            <person name="Haas B."/>
            <person name="Abouelleil A."/>
            <person name="Alvarado L."/>
            <person name="Arachchi H.M."/>
            <person name="Berlin A."/>
            <person name="Brown A."/>
            <person name="Chapman S.B."/>
            <person name="Chen Z."/>
            <person name="Dunbar C."/>
            <person name="Freedman E."/>
            <person name="Gearin G."/>
            <person name="Gellesch M."/>
            <person name="Goldberg J."/>
            <person name="Griggs A."/>
            <person name="Gujja S."/>
            <person name="Heiman D."/>
            <person name="Howarth C."/>
            <person name="Larson L."/>
            <person name="Lui A."/>
            <person name="MacDonald P.J.P."/>
            <person name="Montmayeur A."/>
            <person name="Murphy C."/>
            <person name="Neiman D."/>
            <person name="Pearson M."/>
            <person name="Priest M."/>
            <person name="Roberts A."/>
            <person name="Saif S."/>
            <person name="Shea T."/>
            <person name="Shenoy N."/>
            <person name="Sisk P."/>
            <person name="Stolte C."/>
            <person name="Sykes S."/>
            <person name="Wortman J."/>
            <person name="Nusbaum C."/>
            <person name="Birren B."/>
        </authorList>
    </citation>
    <scope>NUCLEOTIDE SEQUENCE [LARGE SCALE GENOMIC DNA]</scope>
    <source>
        <strain evidence="1 2">North Korean</strain>
    </source>
</reference>
<sequence length="297" mass="35562">MAGDEETYKLNDFINDKLNQSNLNTFYQSYFETECDDSKISNSYCYQDINFGTLPTALSELYRKFERNLILIWDDEENVYENWETDKKKICSYLKYWIYDQLISKNVSQADFSQIFKLWNERKSGKCSNCEYEFNIKHFSQVKMLKKAYDYSLFLKAYKKTAKINKQIYNMNYCRYVEDAKAIYTLLGDTCEKSTAENCKEFNKYVLPYVKYKDSGRYKFVEENEDTEVDEDAEKGEDDSAISCKVHLTTDPDREEKHEEMILKECKHNAIFFYHFDWKILVQVMFYMILSLCLSLL</sequence>
<dbReference type="AlphaFoldDB" id="A0A0J9U327"/>
<proteinExistence type="predicted"/>
<evidence type="ECO:0008006" key="3">
    <source>
        <dbReference type="Google" id="ProtNLM"/>
    </source>
</evidence>
<dbReference type="EMBL" id="KQ235254">
    <property type="protein sequence ID" value="KNA01563.1"/>
    <property type="molecule type" value="Genomic_DNA"/>
</dbReference>
<dbReference type="Pfam" id="PF05795">
    <property type="entry name" value="Plasmodium_Vir"/>
    <property type="match status" value="1"/>
</dbReference>
<gene>
    <name evidence="1" type="ORF">PVNG_05009</name>
</gene>
<evidence type="ECO:0000313" key="1">
    <source>
        <dbReference type="EMBL" id="KNA01563.1"/>
    </source>
</evidence>
<dbReference type="InterPro" id="IPR008780">
    <property type="entry name" value="Plasmodium_Vir"/>
</dbReference>
<protein>
    <recommendedName>
        <fullName evidence="3">PIR Superfamily Protein</fullName>
    </recommendedName>
</protein>